<dbReference type="AlphaFoldDB" id="A0A9X3X453"/>
<dbReference type="RefSeq" id="WP_272421464.1">
    <property type="nucleotide sequence ID" value="NZ_JAGTJJ010000008.1"/>
</dbReference>
<dbReference type="InterPro" id="IPR001646">
    <property type="entry name" value="5peptide_repeat"/>
</dbReference>
<dbReference type="Pfam" id="PF00805">
    <property type="entry name" value="Pentapeptide"/>
    <property type="match status" value="1"/>
</dbReference>
<dbReference type="Proteomes" id="UP001151081">
    <property type="component" value="Unassembled WGS sequence"/>
</dbReference>
<evidence type="ECO:0000313" key="2">
    <source>
        <dbReference type="Proteomes" id="UP001151081"/>
    </source>
</evidence>
<proteinExistence type="predicted"/>
<gene>
    <name evidence="1" type="ORF">KEG57_18035</name>
</gene>
<sequence length="84" mass="9483">MSEPFTRAPPELTAQLVQSNFTRVKMEEAELRSASGPRAVFVKTTLDRARFDGVRLPDADVRRAHCIEAVFADAERLPLRNEAR</sequence>
<comment type="caution">
    <text evidence="1">The sequence shown here is derived from an EMBL/GenBank/DDBJ whole genome shotgun (WGS) entry which is preliminary data.</text>
</comment>
<dbReference type="Gene3D" id="2.160.20.80">
    <property type="entry name" value="E3 ubiquitin-protein ligase SopA"/>
    <property type="match status" value="1"/>
</dbReference>
<evidence type="ECO:0000313" key="1">
    <source>
        <dbReference type="EMBL" id="MDC3982420.1"/>
    </source>
</evidence>
<reference evidence="1 2" key="1">
    <citation type="submission" date="2021-04" db="EMBL/GenBank/DDBJ databases">
        <title>Genome analysis of Polyangium sp.</title>
        <authorList>
            <person name="Li Y."/>
            <person name="Wang J."/>
        </authorList>
    </citation>
    <scope>NUCLEOTIDE SEQUENCE [LARGE SCALE GENOMIC DNA]</scope>
    <source>
        <strain evidence="1 2">SDU14</strain>
    </source>
</reference>
<name>A0A9X3X453_9BACT</name>
<dbReference type="SUPFAM" id="SSF141571">
    <property type="entry name" value="Pentapeptide repeat-like"/>
    <property type="match status" value="1"/>
</dbReference>
<organism evidence="1 2">
    <name type="scientific">Polyangium jinanense</name>
    <dbReference type="NCBI Taxonomy" id="2829994"/>
    <lineage>
        <taxon>Bacteria</taxon>
        <taxon>Pseudomonadati</taxon>
        <taxon>Myxococcota</taxon>
        <taxon>Polyangia</taxon>
        <taxon>Polyangiales</taxon>
        <taxon>Polyangiaceae</taxon>
        <taxon>Polyangium</taxon>
    </lineage>
</organism>
<accession>A0A9X3X453</accession>
<keyword evidence="2" id="KW-1185">Reference proteome</keyword>
<protein>
    <submittedName>
        <fullName evidence="1">Pentapeptide repeat-containing protein</fullName>
    </submittedName>
</protein>
<dbReference type="EMBL" id="JAGTJJ010000008">
    <property type="protein sequence ID" value="MDC3982420.1"/>
    <property type="molecule type" value="Genomic_DNA"/>
</dbReference>